<comment type="caution">
    <text evidence="1">The sequence shown here is derived from an EMBL/GenBank/DDBJ whole genome shotgun (WGS) entry which is preliminary data.</text>
</comment>
<dbReference type="AlphaFoldDB" id="A0A8J3XYK7"/>
<organism evidence="1 2">
    <name type="scientific">Planotetraspora thailandica</name>
    <dbReference type="NCBI Taxonomy" id="487172"/>
    <lineage>
        <taxon>Bacteria</taxon>
        <taxon>Bacillati</taxon>
        <taxon>Actinomycetota</taxon>
        <taxon>Actinomycetes</taxon>
        <taxon>Streptosporangiales</taxon>
        <taxon>Streptosporangiaceae</taxon>
        <taxon>Planotetraspora</taxon>
    </lineage>
</organism>
<evidence type="ECO:0000313" key="2">
    <source>
        <dbReference type="Proteomes" id="UP000605992"/>
    </source>
</evidence>
<evidence type="ECO:0000313" key="1">
    <source>
        <dbReference type="EMBL" id="GII57515.1"/>
    </source>
</evidence>
<dbReference type="RefSeq" id="WP_203947641.1">
    <property type="nucleotide sequence ID" value="NZ_BOOR01000053.1"/>
</dbReference>
<accession>A0A8J3XYK7</accession>
<keyword evidence="2" id="KW-1185">Reference proteome</keyword>
<proteinExistence type="predicted"/>
<name>A0A8J3XYK7_9ACTN</name>
<protein>
    <recommendedName>
        <fullName evidence="3">DUF2993 domain-containing protein</fullName>
    </recommendedName>
</protein>
<reference evidence="1" key="1">
    <citation type="submission" date="2021-01" db="EMBL/GenBank/DDBJ databases">
        <title>Whole genome shotgun sequence of Planotetraspora thailandica NBRC 104271.</title>
        <authorList>
            <person name="Komaki H."/>
            <person name="Tamura T."/>
        </authorList>
    </citation>
    <scope>NUCLEOTIDE SEQUENCE</scope>
    <source>
        <strain evidence="1">NBRC 104271</strain>
    </source>
</reference>
<dbReference type="EMBL" id="BOOR01000053">
    <property type="protein sequence ID" value="GII57515.1"/>
    <property type="molecule type" value="Genomic_DNA"/>
</dbReference>
<gene>
    <name evidence="1" type="ORF">Pth03_59040</name>
</gene>
<sequence>MRKVVVALIMLAVLLAIVDRVAVTGVQNEIGKQIAAKYDLAEQPKVEITGIPFLTQALLGRYQEIHAAIGPMTVEGVDLTGVDATLTGVTAPLADLIQDPSTADIRAEHVDGTIVVSWKAIDERAPRGVTLDAGDGGKLKVSGKFSAFGQSVPVTADVKISVVSGGVKLTPVGVKVANGIRVPNAEKFLTFTVPVKNLPLHLKITSVKSTPEGLAIAAAASDVPLR</sequence>
<dbReference type="Pfam" id="PF11209">
    <property type="entry name" value="LmeA"/>
    <property type="match status" value="1"/>
</dbReference>
<dbReference type="InterPro" id="IPR021373">
    <property type="entry name" value="DUF2993"/>
</dbReference>
<dbReference type="Proteomes" id="UP000605992">
    <property type="component" value="Unassembled WGS sequence"/>
</dbReference>
<evidence type="ECO:0008006" key="3">
    <source>
        <dbReference type="Google" id="ProtNLM"/>
    </source>
</evidence>